<sequence>MILLVVDVQKGITDERLYAFDTFIDRITRLIDAARKSGTEVIYFQHDDGPGTGFSIGDEAFEIAGQVTPEKSEKVFFKTINSCFGNKDFAEYMEQQEDKRLMIIGLQTNFCIDATVKSAFERGYRVIIPEGTNSTFDNEYMNGETTCRYYNQFMWPGRFAECISFNEAIRMITK</sequence>
<dbReference type="Proteomes" id="UP000682782">
    <property type="component" value="Chromosome"/>
</dbReference>
<reference evidence="1" key="1">
    <citation type="submission" date="2021-01" db="EMBL/GenBank/DDBJ databases">
        <title>Complete genome sequence of Clostridiales bacterium R-7.</title>
        <authorList>
            <person name="Mahoney-Kurpe S.C."/>
            <person name="Palevich N."/>
            <person name="Koike S."/>
            <person name="Moon C.D."/>
            <person name="Attwood G.T."/>
        </authorList>
    </citation>
    <scope>NUCLEOTIDE SEQUENCE</scope>
    <source>
        <strain evidence="1">R-7</strain>
    </source>
</reference>
<organism evidence="1 2">
    <name type="scientific">Aristaeella hokkaidonensis</name>
    <dbReference type="NCBI Taxonomy" id="3046382"/>
    <lineage>
        <taxon>Bacteria</taxon>
        <taxon>Bacillati</taxon>
        <taxon>Bacillota</taxon>
        <taxon>Clostridia</taxon>
        <taxon>Eubacteriales</taxon>
        <taxon>Aristaeellaceae</taxon>
        <taxon>Aristaeella</taxon>
    </lineage>
</organism>
<evidence type="ECO:0000313" key="1">
    <source>
        <dbReference type="EMBL" id="QUC67059.1"/>
    </source>
</evidence>
<protein>
    <submittedName>
        <fullName evidence="1">Isochorismatase family protein</fullName>
    </submittedName>
</protein>
<evidence type="ECO:0000313" key="2">
    <source>
        <dbReference type="Proteomes" id="UP000682782"/>
    </source>
</evidence>
<keyword evidence="2" id="KW-1185">Reference proteome</keyword>
<proteinExistence type="predicted"/>
<gene>
    <name evidence="1" type="ORF">JYE49_14700</name>
</gene>
<accession>A0AC61MWE0</accession>
<dbReference type="EMBL" id="CP068393">
    <property type="protein sequence ID" value="QUC67059.1"/>
    <property type="molecule type" value="Genomic_DNA"/>
</dbReference>
<name>A0AC61MWE0_9FIRM</name>